<evidence type="ECO:0000256" key="5">
    <source>
        <dbReference type="ARBA" id="ARBA00023136"/>
    </source>
</evidence>
<organism evidence="7 8">
    <name type="scientific">Mycolicibacterium llatzerense</name>
    <dbReference type="NCBI Taxonomy" id="280871"/>
    <lineage>
        <taxon>Bacteria</taxon>
        <taxon>Bacillati</taxon>
        <taxon>Actinomycetota</taxon>
        <taxon>Actinomycetes</taxon>
        <taxon>Mycobacteriales</taxon>
        <taxon>Mycobacteriaceae</taxon>
        <taxon>Mycolicibacterium</taxon>
    </lineage>
</organism>
<comment type="subcellular location">
    <subcellularLocation>
        <location evidence="1">Cell membrane</location>
        <topology evidence="1">Multi-pass membrane protein</topology>
    </subcellularLocation>
</comment>
<keyword evidence="3 6" id="KW-0812">Transmembrane</keyword>
<evidence type="ECO:0000256" key="4">
    <source>
        <dbReference type="ARBA" id="ARBA00022989"/>
    </source>
</evidence>
<reference evidence="7 8" key="1">
    <citation type="submission" date="2015-01" db="EMBL/GenBank/DDBJ databases">
        <title>Genome sequence of Mycobacterium llatzerense and Mycobacterium immunogenum recovered from brain abscess.</title>
        <authorList>
            <person name="Greninger A.L."/>
            <person name="Langelier C."/>
            <person name="Cunningham G."/>
            <person name="Chiu C.Y."/>
            <person name="Miller S."/>
        </authorList>
    </citation>
    <scope>NUCLEOTIDE SEQUENCE [LARGE SCALE GENOMIC DNA]</scope>
    <source>
        <strain evidence="7 8">CLUC14</strain>
    </source>
</reference>
<dbReference type="PATRIC" id="fig|280871.6.peg.95"/>
<evidence type="ECO:0008006" key="9">
    <source>
        <dbReference type="Google" id="ProtNLM"/>
    </source>
</evidence>
<feature type="transmembrane region" description="Helical" evidence="6">
    <location>
        <begin position="71"/>
        <end position="89"/>
    </location>
</feature>
<sequence length="90" mass="9600">MATLVLSKASLAWAVLVALTLAQWVIGSQTASGGAHVAASLAIFVVAIFKARLVGLYFMELRAAPWALRGLFEFFCLVLLGVLSVMYLLA</sequence>
<keyword evidence="2" id="KW-1003">Cell membrane</keyword>
<protein>
    <recommendedName>
        <fullName evidence="9">Prokaryotic cytochrome C oxidase subunit IV family protein</fullName>
    </recommendedName>
</protein>
<name>A0A0D1LJL2_9MYCO</name>
<feature type="transmembrane region" description="Helical" evidence="6">
    <location>
        <begin position="37"/>
        <end position="59"/>
    </location>
</feature>
<dbReference type="EMBL" id="JXST01000001">
    <property type="protein sequence ID" value="KIU18767.1"/>
    <property type="molecule type" value="Genomic_DNA"/>
</dbReference>
<keyword evidence="5 6" id="KW-0472">Membrane</keyword>
<evidence type="ECO:0000256" key="6">
    <source>
        <dbReference type="SAM" id="Phobius"/>
    </source>
</evidence>
<dbReference type="Proteomes" id="UP000032221">
    <property type="component" value="Unassembled WGS sequence"/>
</dbReference>
<gene>
    <name evidence="7" type="ORF">TL10_00475</name>
</gene>
<keyword evidence="4 6" id="KW-1133">Transmembrane helix</keyword>
<dbReference type="AlphaFoldDB" id="A0A0D1LJL2"/>
<dbReference type="OrthoDB" id="3830758at2"/>
<dbReference type="RefSeq" id="WP_043390675.1">
    <property type="nucleotide sequence ID" value="NZ_BAAARC010000011.1"/>
</dbReference>
<evidence type="ECO:0000256" key="1">
    <source>
        <dbReference type="ARBA" id="ARBA00004651"/>
    </source>
</evidence>
<dbReference type="InterPro" id="IPR005171">
    <property type="entry name" value="Cyt_c_oxidase_su4_prok"/>
</dbReference>
<dbReference type="GO" id="GO:0005886">
    <property type="term" value="C:plasma membrane"/>
    <property type="evidence" value="ECO:0007669"/>
    <property type="project" value="UniProtKB-SubCell"/>
</dbReference>
<dbReference type="Pfam" id="PF03626">
    <property type="entry name" value="COX4_pro"/>
    <property type="match status" value="1"/>
</dbReference>
<evidence type="ECO:0000313" key="7">
    <source>
        <dbReference type="EMBL" id="KIU18767.1"/>
    </source>
</evidence>
<comment type="caution">
    <text evidence="7">The sequence shown here is derived from an EMBL/GenBank/DDBJ whole genome shotgun (WGS) entry which is preliminary data.</text>
</comment>
<evidence type="ECO:0000313" key="8">
    <source>
        <dbReference type="Proteomes" id="UP000032221"/>
    </source>
</evidence>
<keyword evidence="8" id="KW-1185">Reference proteome</keyword>
<dbReference type="STRING" id="280871.TL10_00475"/>
<proteinExistence type="predicted"/>
<evidence type="ECO:0000256" key="2">
    <source>
        <dbReference type="ARBA" id="ARBA00022475"/>
    </source>
</evidence>
<evidence type="ECO:0000256" key="3">
    <source>
        <dbReference type="ARBA" id="ARBA00022692"/>
    </source>
</evidence>
<accession>A0A0D1LJL2</accession>